<feature type="domain" description="S1 motif" evidence="2">
    <location>
        <begin position="325"/>
        <end position="392"/>
    </location>
</feature>
<dbReference type="PANTHER" id="PTHR47559:SF1">
    <property type="entry name" value="OS03G0844900 PROTEIN"/>
    <property type="match status" value="1"/>
</dbReference>
<feature type="region of interest" description="Disordered" evidence="1">
    <location>
        <begin position="389"/>
        <end position="415"/>
    </location>
</feature>
<dbReference type="EMBL" id="MHQR01000002">
    <property type="protein sequence ID" value="OHA08131.1"/>
    <property type="molecule type" value="Genomic_DNA"/>
</dbReference>
<dbReference type="SMART" id="SM00316">
    <property type="entry name" value="S1"/>
    <property type="match status" value="4"/>
</dbReference>
<comment type="caution">
    <text evidence="3">The sequence shown here is derived from an EMBL/GenBank/DDBJ whole genome shotgun (WGS) entry which is preliminary data.</text>
</comment>
<name>A0A1G2LBB8_9BACT</name>
<sequence>MVEQDTLSVPTDAAASAADEATATADRQADNAESTASAVLQKRHPMETLLKSGGVAVPRPGEIAEGLVIEKEGGVLFIDLGIRGVGIVYGREYKAAEDIIKPLVPGDTINAKIVESDNDEGYIELSLKEAGDEKRWVKLKQLRDSGEAVEIKVIEANRGGLIMDLEGVKGFLPASQLSIKNYPRVEGGDKERILQELQKLAGTILRVKVIDIDPQEQKLIFSEKGVASEESRAALAKFAAGDIVEGEVTGVVDFGAFVRFGDTLEGLIHISEIDWTLIEDPRAVLKPGDKVKAKIIDLQNGKIALSLKALKEDPWVKIAEQYKKGDTIKAKITRFTTFGAFAEIEPQIQGLIHISEFGTPVRMQEELKQGETRDLRILLIDPKDHRMSLGMVREGHGQTQEEEKPSSEQAPPATS</sequence>
<dbReference type="SUPFAM" id="SSF50249">
    <property type="entry name" value="Nucleic acid-binding proteins"/>
    <property type="match status" value="4"/>
</dbReference>
<evidence type="ECO:0000313" key="4">
    <source>
        <dbReference type="Proteomes" id="UP000176510"/>
    </source>
</evidence>
<dbReference type="CDD" id="cd04465">
    <property type="entry name" value="S1_RPS1_repeat_ec2_hs2"/>
    <property type="match status" value="1"/>
</dbReference>
<dbReference type="AlphaFoldDB" id="A0A1G2LBB8"/>
<dbReference type="InterPro" id="IPR035104">
    <property type="entry name" value="Ribosomal_protein_S1-like"/>
</dbReference>
<dbReference type="Pfam" id="PF00575">
    <property type="entry name" value="S1"/>
    <property type="match status" value="4"/>
</dbReference>
<evidence type="ECO:0000259" key="2">
    <source>
        <dbReference type="PROSITE" id="PS50126"/>
    </source>
</evidence>
<evidence type="ECO:0000313" key="3">
    <source>
        <dbReference type="EMBL" id="OHA08131.1"/>
    </source>
</evidence>
<dbReference type="InterPro" id="IPR003029">
    <property type="entry name" value="S1_domain"/>
</dbReference>
<proteinExistence type="predicted"/>
<feature type="region of interest" description="Disordered" evidence="1">
    <location>
        <begin position="1"/>
        <end position="38"/>
    </location>
</feature>
<gene>
    <name evidence="3" type="ORF">A3B34_04095</name>
</gene>
<organism evidence="3 4">
    <name type="scientific">Candidatus Sungbacteria bacterium RIFCSPLOWO2_01_FULL_54_21</name>
    <dbReference type="NCBI Taxonomy" id="1802279"/>
    <lineage>
        <taxon>Bacteria</taxon>
        <taxon>Candidatus Sungiibacteriota</taxon>
    </lineage>
</organism>
<feature type="domain" description="S1 motif" evidence="2">
    <location>
        <begin position="241"/>
        <end position="308"/>
    </location>
</feature>
<dbReference type="STRING" id="1802279.A3B34_04095"/>
<dbReference type="Gene3D" id="2.40.50.140">
    <property type="entry name" value="Nucleic acid-binding proteins"/>
    <property type="match status" value="4"/>
</dbReference>
<dbReference type="Proteomes" id="UP000176510">
    <property type="component" value="Unassembled WGS sequence"/>
</dbReference>
<feature type="domain" description="S1 motif" evidence="2">
    <location>
        <begin position="146"/>
        <end position="224"/>
    </location>
</feature>
<protein>
    <recommendedName>
        <fullName evidence="2">S1 motif domain-containing protein</fullName>
    </recommendedName>
</protein>
<dbReference type="PANTHER" id="PTHR47559">
    <property type="entry name" value="OS03G0844900 PROTEIN"/>
    <property type="match status" value="1"/>
</dbReference>
<feature type="compositionally biased region" description="Basic and acidic residues" evidence="1">
    <location>
        <begin position="389"/>
        <end position="406"/>
    </location>
</feature>
<feature type="compositionally biased region" description="Low complexity" evidence="1">
    <location>
        <begin position="11"/>
        <end position="26"/>
    </location>
</feature>
<reference evidence="3 4" key="1">
    <citation type="journal article" date="2016" name="Nat. Commun.">
        <title>Thousands of microbial genomes shed light on interconnected biogeochemical processes in an aquifer system.</title>
        <authorList>
            <person name="Anantharaman K."/>
            <person name="Brown C.T."/>
            <person name="Hug L.A."/>
            <person name="Sharon I."/>
            <person name="Castelle C.J."/>
            <person name="Probst A.J."/>
            <person name="Thomas B.C."/>
            <person name="Singh A."/>
            <person name="Wilkins M.J."/>
            <person name="Karaoz U."/>
            <person name="Brodie E.L."/>
            <person name="Williams K.H."/>
            <person name="Hubbard S.S."/>
            <person name="Banfield J.F."/>
        </authorList>
    </citation>
    <scope>NUCLEOTIDE SEQUENCE [LARGE SCALE GENOMIC DNA]</scope>
</reference>
<dbReference type="InterPro" id="IPR012340">
    <property type="entry name" value="NA-bd_OB-fold"/>
</dbReference>
<dbReference type="InterPro" id="IPR052757">
    <property type="entry name" value="Ribosomal_protein_S1"/>
</dbReference>
<dbReference type="GO" id="GO:0003676">
    <property type="term" value="F:nucleic acid binding"/>
    <property type="evidence" value="ECO:0007669"/>
    <property type="project" value="InterPro"/>
</dbReference>
<dbReference type="PRINTS" id="PR00681">
    <property type="entry name" value="RIBOSOMALS1"/>
</dbReference>
<accession>A0A1G2LBB8</accession>
<dbReference type="PROSITE" id="PS50126">
    <property type="entry name" value="S1"/>
    <property type="match status" value="4"/>
</dbReference>
<evidence type="ECO:0000256" key="1">
    <source>
        <dbReference type="SAM" id="MobiDB-lite"/>
    </source>
</evidence>
<feature type="domain" description="S1 motif" evidence="2">
    <location>
        <begin position="61"/>
        <end position="128"/>
    </location>
</feature>